<dbReference type="Proteomes" id="UP000324091">
    <property type="component" value="Unassembled WGS sequence"/>
</dbReference>
<feature type="region of interest" description="Disordered" evidence="1">
    <location>
        <begin position="218"/>
        <end position="251"/>
    </location>
</feature>
<evidence type="ECO:0008006" key="4">
    <source>
        <dbReference type="Google" id="ProtNLM"/>
    </source>
</evidence>
<dbReference type="EMBL" id="RHFK02000828">
    <property type="protein sequence ID" value="TWW53054.1"/>
    <property type="molecule type" value="Genomic_DNA"/>
</dbReference>
<evidence type="ECO:0000313" key="2">
    <source>
        <dbReference type="EMBL" id="TWW53054.1"/>
    </source>
</evidence>
<feature type="compositionally biased region" description="Polar residues" evidence="1">
    <location>
        <begin position="171"/>
        <end position="181"/>
    </location>
</feature>
<dbReference type="Gene3D" id="3.60.10.10">
    <property type="entry name" value="Endonuclease/exonuclease/phosphatase"/>
    <property type="match status" value="1"/>
</dbReference>
<keyword evidence="3" id="KW-1185">Reference proteome</keyword>
<protein>
    <recommendedName>
        <fullName evidence="4">Endonuclease/exonuclease/phosphatase domain-containing protein</fullName>
    </recommendedName>
</protein>
<evidence type="ECO:0000256" key="1">
    <source>
        <dbReference type="SAM" id="MobiDB-lite"/>
    </source>
</evidence>
<reference evidence="2 3" key="1">
    <citation type="submission" date="2019-04" db="EMBL/GenBank/DDBJ databases">
        <title>Chromosome genome assembly for Takifugu flavidus.</title>
        <authorList>
            <person name="Xiao S."/>
        </authorList>
    </citation>
    <scope>NUCLEOTIDE SEQUENCE [LARGE SCALE GENOMIC DNA]</scope>
    <source>
        <strain evidence="2">HTHZ2018</strain>
        <tissue evidence="2">Muscle</tissue>
    </source>
</reference>
<name>A0A5C6MCQ2_9TELE</name>
<comment type="caution">
    <text evidence="2">The sequence shown here is derived from an EMBL/GenBank/DDBJ whole genome shotgun (WGS) entry which is preliminary data.</text>
</comment>
<dbReference type="InterPro" id="IPR036691">
    <property type="entry name" value="Endo/exonu/phosph_ase_sf"/>
</dbReference>
<gene>
    <name evidence="2" type="ORF">D4764_0014920</name>
</gene>
<dbReference type="AlphaFoldDB" id="A0A5C6MCQ2"/>
<organism evidence="2 3">
    <name type="scientific">Takifugu flavidus</name>
    <name type="common">sansaifugu</name>
    <dbReference type="NCBI Taxonomy" id="433684"/>
    <lineage>
        <taxon>Eukaryota</taxon>
        <taxon>Metazoa</taxon>
        <taxon>Chordata</taxon>
        <taxon>Craniata</taxon>
        <taxon>Vertebrata</taxon>
        <taxon>Euteleostomi</taxon>
        <taxon>Actinopterygii</taxon>
        <taxon>Neopterygii</taxon>
        <taxon>Teleostei</taxon>
        <taxon>Neoteleostei</taxon>
        <taxon>Acanthomorphata</taxon>
        <taxon>Eupercaria</taxon>
        <taxon>Tetraodontiformes</taxon>
        <taxon>Tetradontoidea</taxon>
        <taxon>Tetraodontidae</taxon>
        <taxon>Takifugu</taxon>
    </lineage>
</organism>
<evidence type="ECO:0000313" key="3">
    <source>
        <dbReference type="Proteomes" id="UP000324091"/>
    </source>
</evidence>
<accession>A0A5C6MCQ2</accession>
<feature type="region of interest" description="Disordered" evidence="1">
    <location>
        <begin position="162"/>
        <end position="184"/>
    </location>
</feature>
<dbReference type="SUPFAM" id="SSF56219">
    <property type="entry name" value="DNase I-like"/>
    <property type="match status" value="1"/>
</dbReference>
<sequence length="251" mass="27579">MNIKIGTLNINGARSDTKRASLFQLCRLTNLEVLLIQETHSNGNIEGDWRREWSGQVFHSHKLSNSAGVGILFSLHFKPRSVELHHSMDGHVLMEKAVYEKAKLVSAESKALTGLMVRGLNRQRLEHRSRSPWRAKLALGEEVQPEWRSFYLPLSKKAADLQESPGWRNSPADTPSNSPPASVSVEECGLAVGEIVGHGRVKSSSRMNSKVVVFVDTIQTQSQGHTGHNGRHNRGGEGASRAAGGPRGPQE</sequence>
<proteinExistence type="predicted"/>